<dbReference type="PROSITE" id="PS51257">
    <property type="entry name" value="PROKAR_LIPOPROTEIN"/>
    <property type="match status" value="1"/>
</dbReference>
<gene>
    <name evidence="2" type="ORF">L21SP5_01735</name>
</gene>
<organism evidence="2 3">
    <name type="scientific">Salinivirga cyanobacteriivorans</name>
    <dbReference type="NCBI Taxonomy" id="1307839"/>
    <lineage>
        <taxon>Bacteria</taxon>
        <taxon>Pseudomonadati</taxon>
        <taxon>Bacteroidota</taxon>
        <taxon>Bacteroidia</taxon>
        <taxon>Bacteroidales</taxon>
        <taxon>Salinivirgaceae</taxon>
        <taxon>Salinivirga</taxon>
    </lineage>
</organism>
<keyword evidence="3" id="KW-1185">Reference proteome</keyword>
<evidence type="ECO:0000313" key="3">
    <source>
        <dbReference type="Proteomes" id="UP000064893"/>
    </source>
</evidence>
<dbReference type="InterPro" id="IPR003961">
    <property type="entry name" value="FN3_dom"/>
</dbReference>
<dbReference type="PROSITE" id="PS50853">
    <property type="entry name" value="FN3"/>
    <property type="match status" value="1"/>
</dbReference>
<dbReference type="KEGG" id="blq:L21SP5_01735"/>
<accession>A0A0S2HZC6</accession>
<dbReference type="EMBL" id="CP013118">
    <property type="protein sequence ID" value="ALO15377.1"/>
    <property type="molecule type" value="Genomic_DNA"/>
</dbReference>
<name>A0A0S2HZC6_9BACT</name>
<protein>
    <recommendedName>
        <fullName evidence="1">Fibronectin type-III domain-containing protein</fullName>
    </recommendedName>
</protein>
<reference evidence="2 3" key="1">
    <citation type="submission" date="2015-11" db="EMBL/GenBank/DDBJ databases">
        <title>Description and complete genome sequence of a novel strain predominating in hypersaline microbial mats and representing a new family of the Bacteriodetes phylum.</title>
        <authorList>
            <person name="Spring S."/>
            <person name="Bunk B."/>
            <person name="Sproer C."/>
            <person name="Klenk H.-P."/>
        </authorList>
    </citation>
    <scope>NUCLEOTIDE SEQUENCE [LARGE SCALE GENOMIC DNA]</scope>
    <source>
        <strain evidence="2 3">L21-Spi-D4</strain>
    </source>
</reference>
<dbReference type="Proteomes" id="UP000064893">
    <property type="component" value="Chromosome"/>
</dbReference>
<evidence type="ECO:0000313" key="2">
    <source>
        <dbReference type="EMBL" id="ALO15377.1"/>
    </source>
</evidence>
<evidence type="ECO:0000259" key="1">
    <source>
        <dbReference type="PROSITE" id="PS50853"/>
    </source>
</evidence>
<dbReference type="AlphaFoldDB" id="A0A0S2HZC6"/>
<feature type="domain" description="Fibronectin type-III" evidence="1">
    <location>
        <begin position="218"/>
        <end position="306"/>
    </location>
</feature>
<proteinExistence type="predicted"/>
<dbReference type="OrthoDB" id="7794186at2"/>
<dbReference type="RefSeq" id="WP_057952842.1">
    <property type="nucleotide sequence ID" value="NZ_CP013118.1"/>
</dbReference>
<sequence>MDLKKIIFLALAIAVFVSCSDDEEDSLNNLRVEAQEDSFLLKWDGGNGNDMVYRSTGTDEPVFYADPESWGRFENYDLELGLTYNYQMVRHDENGAPTGMKTSVVSVDCEGFEPNIANVEISKSPSNPYHASISWNAYFIRDISSGYYIKINKKEETDLNFSYLATVDNIVGEGTYIDEWALSPGERVDYEVVLYDEADNIISSGDNFIRVDHNFDLIPTNVSVSIISTSNQTFHISWDPAGDAEEYSIDFRVNNEGWSDDYYTGTNTEGDFEIYGTLEDGDVIQFRVAGHKDDYTEYSDVAEITW</sequence>